<reference evidence="3" key="1">
    <citation type="journal article" date="2019" name="J. Bacteriol.">
        <title>A Mutagenic Screen Identifies a TonB-Dependent Receptor Required for the Lanthanide Metal Switch in the Type I Methanotroph 'Methylotuvimicrobium buryatense' 5GB1C.</title>
        <authorList>
            <person name="Groom J.D."/>
            <person name="Ford S.M."/>
            <person name="Pesesky M.W."/>
            <person name="Lidstrom M.E."/>
        </authorList>
    </citation>
    <scope>NUCLEOTIDE SEQUENCE [LARGE SCALE GENOMIC DNA]</scope>
    <source>
        <strain evidence="3">5GB1C</strain>
    </source>
</reference>
<dbReference type="SUPFAM" id="SSF53639">
    <property type="entry name" value="AraD/HMP-PK domain-like"/>
    <property type="match status" value="1"/>
</dbReference>
<proteinExistence type="predicted"/>
<accession>A0A4P9US73</accession>
<dbReference type="KEGG" id="mbur:EQU24_13900"/>
<dbReference type="InterPro" id="IPR001303">
    <property type="entry name" value="Aldolase_II/adducin_N"/>
</dbReference>
<feature type="domain" description="Class II aldolase/adducin N-terminal" evidence="1">
    <location>
        <begin position="52"/>
        <end position="200"/>
    </location>
</feature>
<keyword evidence="3" id="KW-1185">Reference proteome</keyword>
<dbReference type="EMBL" id="CP035467">
    <property type="protein sequence ID" value="QCW83211.1"/>
    <property type="molecule type" value="Genomic_DNA"/>
</dbReference>
<name>A0A4P9US73_METBY</name>
<organism evidence="2 3">
    <name type="scientific">Methylotuvimicrobium buryatense</name>
    <name type="common">Methylomicrobium buryatense</name>
    <dbReference type="NCBI Taxonomy" id="95641"/>
    <lineage>
        <taxon>Bacteria</taxon>
        <taxon>Pseudomonadati</taxon>
        <taxon>Pseudomonadota</taxon>
        <taxon>Gammaproteobacteria</taxon>
        <taxon>Methylococcales</taxon>
        <taxon>Methylococcaceae</taxon>
        <taxon>Methylotuvimicrobium</taxon>
    </lineage>
</organism>
<dbReference type="Pfam" id="PF00596">
    <property type="entry name" value="Aldolase_II"/>
    <property type="match status" value="1"/>
</dbReference>
<evidence type="ECO:0000259" key="1">
    <source>
        <dbReference type="Pfam" id="PF00596"/>
    </source>
</evidence>
<gene>
    <name evidence="2" type="ORF">EQU24_13900</name>
</gene>
<dbReference type="RefSeq" id="WP_017838922.1">
    <property type="nucleotide sequence ID" value="NZ_CP035467.1"/>
</dbReference>
<sequence>MQEQEGVIKFRFDHQNRPIDQAISLSSLNAWRSILFKLGLIGKDPARYGGLGYGNISLKPDLNSNKFIISGTQTGHIEELSREHYCEVSNIDIERYFLQSKGLTKPSSEAITHACVYSQDVSIRSVIHIHSPEIWQKTAELALPHTPADAAYGTPQMARAVAELFQSGRLDDRPVFSMLGHQDGIVAFGDSIEHAAWLLIKALGDALRIEDMIDKQ</sequence>
<dbReference type="Gene3D" id="3.40.225.10">
    <property type="entry name" value="Class II aldolase/adducin N-terminal domain"/>
    <property type="match status" value="1"/>
</dbReference>
<dbReference type="AlphaFoldDB" id="A0A4P9US73"/>
<evidence type="ECO:0000313" key="2">
    <source>
        <dbReference type="EMBL" id="QCW83211.1"/>
    </source>
</evidence>
<evidence type="ECO:0000313" key="3">
    <source>
        <dbReference type="Proteomes" id="UP000305881"/>
    </source>
</evidence>
<dbReference type="GO" id="GO:0005996">
    <property type="term" value="P:monosaccharide metabolic process"/>
    <property type="evidence" value="ECO:0007669"/>
    <property type="project" value="UniProtKB-ARBA"/>
</dbReference>
<dbReference type="OrthoDB" id="422493at2"/>
<dbReference type="Proteomes" id="UP000305881">
    <property type="component" value="Chromosome"/>
</dbReference>
<protein>
    <submittedName>
        <fullName evidence="2">Class II aldolase/adducin family protein</fullName>
    </submittedName>
</protein>
<dbReference type="STRING" id="675511.GCA_000341735_00270"/>
<dbReference type="InterPro" id="IPR036409">
    <property type="entry name" value="Aldolase_II/adducin_N_sf"/>
</dbReference>